<reference evidence="1 2" key="1">
    <citation type="submission" date="2018-06" db="EMBL/GenBank/DDBJ databases">
        <authorList>
            <consortium name="Pathogen Informatics"/>
            <person name="Doyle S."/>
        </authorList>
    </citation>
    <scope>NUCLEOTIDE SEQUENCE [LARGE SCALE GENOMIC DNA]</scope>
    <source>
        <strain evidence="1 2">NCTC11647</strain>
    </source>
</reference>
<dbReference type="RefSeq" id="WP_036763834.1">
    <property type="nucleotide sequence ID" value="NZ_CP079237.1"/>
</dbReference>
<dbReference type="EMBL" id="UATL01000001">
    <property type="protein sequence ID" value="SPY28262.1"/>
    <property type="molecule type" value="Genomic_DNA"/>
</dbReference>
<dbReference type="AlphaFoldDB" id="A0A2T3QGX1"/>
<proteinExistence type="predicted"/>
<dbReference type="InterPro" id="IPR009734">
    <property type="entry name" value="Myoviridae_GpU"/>
</dbReference>
<dbReference type="OrthoDB" id="6402334at2"/>
<evidence type="ECO:0000313" key="1">
    <source>
        <dbReference type="EMBL" id="SPY28262.1"/>
    </source>
</evidence>
<protein>
    <submittedName>
        <fullName evidence="1">Phage protein U</fullName>
    </submittedName>
</protein>
<accession>A0A2T3QGX1</accession>
<gene>
    <name evidence="1" type="ORF">NCTC11647_01351</name>
</gene>
<organism evidence="1 2">
    <name type="scientific">Photobacterium damselae</name>
    <dbReference type="NCBI Taxonomy" id="38293"/>
    <lineage>
        <taxon>Bacteria</taxon>
        <taxon>Pseudomonadati</taxon>
        <taxon>Pseudomonadota</taxon>
        <taxon>Gammaproteobacteria</taxon>
        <taxon>Vibrionales</taxon>
        <taxon>Vibrionaceae</taxon>
        <taxon>Photobacterium</taxon>
    </lineage>
</organism>
<evidence type="ECO:0000313" key="2">
    <source>
        <dbReference type="Proteomes" id="UP000251647"/>
    </source>
</evidence>
<sequence length="122" mass="13508">MHHLVIGEFVFSVGGKTPITKFERTSPGAFAEVGLIYDARSENVGRPLETIDISAKWLQFGAHLAVEQLRTLIETPQQVSDGQGMNLGKWTIGQLKEGKSSLIHNGKAMVTDITLQLKEYRE</sequence>
<name>A0A2T3QGX1_PHODM</name>
<dbReference type="Pfam" id="PF06995">
    <property type="entry name" value="Phage_P2_GpU"/>
    <property type="match status" value="1"/>
</dbReference>
<dbReference type="Proteomes" id="UP000251647">
    <property type="component" value="Unassembled WGS sequence"/>
</dbReference>